<feature type="compositionally biased region" description="Acidic residues" evidence="1">
    <location>
        <begin position="247"/>
        <end position="256"/>
    </location>
</feature>
<protein>
    <submittedName>
        <fullName evidence="2">Uncharacterized protein</fullName>
    </submittedName>
</protein>
<proteinExistence type="predicted"/>
<feature type="region of interest" description="Disordered" evidence="1">
    <location>
        <begin position="1"/>
        <end position="39"/>
    </location>
</feature>
<feature type="compositionally biased region" description="Polar residues" evidence="1">
    <location>
        <begin position="357"/>
        <end position="378"/>
    </location>
</feature>
<feature type="compositionally biased region" description="Low complexity" evidence="1">
    <location>
        <begin position="531"/>
        <end position="542"/>
    </location>
</feature>
<accession>A0AA39V8W7</accession>
<feature type="compositionally biased region" description="Polar residues" evidence="1">
    <location>
        <begin position="440"/>
        <end position="464"/>
    </location>
</feature>
<evidence type="ECO:0000313" key="3">
    <source>
        <dbReference type="Proteomes" id="UP001166286"/>
    </source>
</evidence>
<gene>
    <name evidence="2" type="ORF">JMJ35_003502</name>
</gene>
<evidence type="ECO:0000256" key="1">
    <source>
        <dbReference type="SAM" id="MobiDB-lite"/>
    </source>
</evidence>
<feature type="compositionally biased region" description="Low complexity" evidence="1">
    <location>
        <begin position="382"/>
        <end position="399"/>
    </location>
</feature>
<feature type="compositionally biased region" description="Gly residues" evidence="1">
    <location>
        <begin position="591"/>
        <end position="602"/>
    </location>
</feature>
<comment type="caution">
    <text evidence="2">The sequence shown here is derived from an EMBL/GenBank/DDBJ whole genome shotgun (WGS) entry which is preliminary data.</text>
</comment>
<dbReference type="Proteomes" id="UP001166286">
    <property type="component" value="Unassembled WGS sequence"/>
</dbReference>
<name>A0AA39V8W7_9LECA</name>
<feature type="compositionally biased region" description="Basic residues" evidence="1">
    <location>
        <begin position="16"/>
        <end position="30"/>
    </location>
</feature>
<sequence>MSGYDSSDSSWSDAKARRKSNGVTHQRLKKLGTNVHSSMGGGVSVHNALMSLEPPPADAKPGSQHAPWLRLTDWEMMMLRKRMKKNAKWRPSESMVKVELIGFGRGPHNYWEAKKKAEAEGVEFIDVDNIATADPDKPRAWGEVGLTAPSSSEDIPRNKGMALNEAKKRKRDEFLASASQRSSKNVSDDGLPPRKLTALNTAGKRPRGRPPKKPQEVPAADPIHTASQYSMSAQAQIYTDSTSDDFQAGDEDDSDGSFDPYAMKEPHANHASEPLLGIQQEQGTPDFRDSKTVPTHILPKAGPGAKTAGVSQHSQQPHGSPVSNNHIAFGPGQSSTRSEPPMLQQSPDSLPTAAARVQSTVSPQPSTTKRGNPLQQLLFSRPSTTAPTTDPETSTASPANPLQRLLYNNPSRATSHPQTQSSPLWSDNAGSRTAFDAYASASTQPSTTVPKDTQPPQLYDSPSTIAARGPADAIRMPQKRRPGALFDHRESLSKIVGVKRPVPKPTHFPVPPPLMMQSPPPMEPPQVYDQSPATKPSSASKPGPKPKGKPGPKPKAKPGPKPKGKPGPKPKPKPQPAADGPSAKKRKYIPGGPGGGGRYVDI</sequence>
<keyword evidence="3" id="KW-1185">Reference proteome</keyword>
<feature type="region of interest" description="Disordered" evidence="1">
    <location>
        <begin position="132"/>
        <end position="602"/>
    </location>
</feature>
<feature type="compositionally biased region" description="Pro residues" evidence="1">
    <location>
        <begin position="503"/>
        <end position="524"/>
    </location>
</feature>
<feature type="compositionally biased region" description="Polar residues" evidence="1">
    <location>
        <begin position="225"/>
        <end position="245"/>
    </location>
</feature>
<dbReference type="AlphaFoldDB" id="A0AA39V8W7"/>
<feature type="compositionally biased region" description="Low complexity" evidence="1">
    <location>
        <begin position="1"/>
        <end position="13"/>
    </location>
</feature>
<organism evidence="2 3">
    <name type="scientific">Cladonia borealis</name>
    <dbReference type="NCBI Taxonomy" id="184061"/>
    <lineage>
        <taxon>Eukaryota</taxon>
        <taxon>Fungi</taxon>
        <taxon>Dikarya</taxon>
        <taxon>Ascomycota</taxon>
        <taxon>Pezizomycotina</taxon>
        <taxon>Lecanoromycetes</taxon>
        <taxon>OSLEUM clade</taxon>
        <taxon>Lecanoromycetidae</taxon>
        <taxon>Lecanorales</taxon>
        <taxon>Lecanorineae</taxon>
        <taxon>Cladoniaceae</taxon>
        <taxon>Cladonia</taxon>
    </lineage>
</organism>
<evidence type="ECO:0000313" key="2">
    <source>
        <dbReference type="EMBL" id="KAK0513780.1"/>
    </source>
</evidence>
<reference evidence="2" key="1">
    <citation type="submission" date="2023-03" db="EMBL/GenBank/DDBJ databases">
        <title>Complete genome of Cladonia borealis.</title>
        <authorList>
            <person name="Park H."/>
        </authorList>
    </citation>
    <scope>NUCLEOTIDE SEQUENCE</scope>
    <source>
        <strain evidence="2">ANT050790</strain>
    </source>
</reference>
<feature type="compositionally biased region" description="Polar residues" evidence="1">
    <location>
        <begin position="406"/>
        <end position="431"/>
    </location>
</feature>
<feature type="compositionally biased region" description="Basic residues" evidence="1">
    <location>
        <begin position="544"/>
        <end position="572"/>
    </location>
</feature>
<dbReference type="EMBL" id="JAFEKC020000006">
    <property type="protein sequence ID" value="KAK0513780.1"/>
    <property type="molecule type" value="Genomic_DNA"/>
</dbReference>
<feature type="compositionally biased region" description="Polar residues" evidence="1">
    <location>
        <begin position="309"/>
        <end position="349"/>
    </location>
</feature>